<evidence type="ECO:0000313" key="9">
    <source>
        <dbReference type="EMBL" id="ABN66274.1"/>
    </source>
</evidence>
<keyword evidence="5" id="KW-0349">Heme</keyword>
<dbReference type="InParanoid" id="A3LSQ7"/>
<dbReference type="HOGENOM" id="CLU_079397_1_0_1"/>
<evidence type="ECO:0000256" key="2">
    <source>
        <dbReference type="ARBA" id="ARBA00022525"/>
    </source>
</evidence>
<feature type="compositionally biased region" description="Low complexity" evidence="6">
    <location>
        <begin position="134"/>
        <end position="157"/>
    </location>
</feature>
<dbReference type="PROSITE" id="PS52012">
    <property type="entry name" value="CFEM"/>
    <property type="match status" value="1"/>
</dbReference>
<feature type="chain" id="PRO_5002655022" evidence="7">
    <location>
        <begin position="20"/>
        <end position="157"/>
    </location>
</feature>
<evidence type="ECO:0000256" key="3">
    <source>
        <dbReference type="ARBA" id="ARBA00022729"/>
    </source>
</evidence>
<keyword evidence="2" id="KW-0964">Secreted</keyword>
<dbReference type="OrthoDB" id="2496787at2759"/>
<dbReference type="STRING" id="322104.A3LSQ7"/>
<organism evidence="9 10">
    <name type="scientific">Scheffersomyces stipitis (strain ATCC 58785 / CBS 6054 / NBRC 10063 / NRRL Y-11545)</name>
    <name type="common">Yeast</name>
    <name type="synonym">Pichia stipitis</name>
    <dbReference type="NCBI Taxonomy" id="322104"/>
    <lineage>
        <taxon>Eukaryota</taxon>
        <taxon>Fungi</taxon>
        <taxon>Dikarya</taxon>
        <taxon>Ascomycota</taxon>
        <taxon>Saccharomycotina</taxon>
        <taxon>Pichiomycetes</taxon>
        <taxon>Debaryomycetaceae</taxon>
        <taxon>Scheffersomyces</taxon>
    </lineage>
</organism>
<protein>
    <submittedName>
        <fullName evidence="9">Putative glycosyl phosphatidylinositol protein</fullName>
    </submittedName>
</protein>
<name>A3LSQ7_PICST</name>
<dbReference type="Pfam" id="PF05730">
    <property type="entry name" value="CFEM"/>
    <property type="match status" value="1"/>
</dbReference>
<dbReference type="KEGG" id="pic:PICST_44609"/>
<keyword evidence="4 5" id="KW-1015">Disulfide bond</keyword>
<feature type="disulfide bond" evidence="5">
    <location>
        <begin position="62"/>
        <end position="69"/>
    </location>
</feature>
<reference evidence="9 10" key="1">
    <citation type="journal article" date="2007" name="Nat. Biotechnol.">
        <title>Genome sequence of the lignocellulose-bioconverting and xylose-fermenting yeast Pichia stipitis.</title>
        <authorList>
            <person name="Jeffries T.W."/>
            <person name="Grigoriev I.V."/>
            <person name="Grimwood J."/>
            <person name="Laplaza J.M."/>
            <person name="Aerts A."/>
            <person name="Salamov A."/>
            <person name="Schmutz J."/>
            <person name="Lindquist E."/>
            <person name="Dehal P."/>
            <person name="Shapiro H."/>
            <person name="Jin Y.S."/>
            <person name="Passoth V."/>
            <person name="Richardson P.M."/>
        </authorList>
    </citation>
    <scope>NUCLEOTIDE SEQUENCE [LARGE SCALE GENOMIC DNA]</scope>
    <source>
        <strain evidence="10">ATCC 58785 / CBS 6054 / NBRC 10063 / NRRL Y-11545</strain>
    </source>
</reference>
<dbReference type="GO" id="GO:0046872">
    <property type="term" value="F:metal ion binding"/>
    <property type="evidence" value="ECO:0007669"/>
    <property type="project" value="UniProtKB-UniRule"/>
</dbReference>
<dbReference type="RefSeq" id="XP_001384303.1">
    <property type="nucleotide sequence ID" value="XM_001384266.1"/>
</dbReference>
<feature type="signal peptide" evidence="7">
    <location>
        <begin position="1"/>
        <end position="19"/>
    </location>
</feature>
<dbReference type="InterPro" id="IPR008427">
    <property type="entry name" value="Extracellular_membr_CFEM_dom"/>
</dbReference>
<keyword evidence="10" id="KW-1185">Reference proteome</keyword>
<dbReference type="OMA" id="LAMMSAN"/>
<keyword evidence="5" id="KW-0408">Iron</keyword>
<evidence type="ECO:0000313" key="10">
    <source>
        <dbReference type="Proteomes" id="UP000002258"/>
    </source>
</evidence>
<evidence type="ECO:0000256" key="7">
    <source>
        <dbReference type="SAM" id="SignalP"/>
    </source>
</evidence>
<feature type="disulfide bond" evidence="5">
    <location>
        <begin position="48"/>
        <end position="88"/>
    </location>
</feature>
<evidence type="ECO:0000256" key="1">
    <source>
        <dbReference type="ARBA" id="ARBA00004613"/>
    </source>
</evidence>
<feature type="domain" description="CFEM" evidence="8">
    <location>
        <begin position="20"/>
        <end position="129"/>
    </location>
</feature>
<keyword evidence="5" id="KW-0479">Metal-binding</keyword>
<dbReference type="EMBL" id="CP000498">
    <property type="protein sequence ID" value="ABN66274.1"/>
    <property type="molecule type" value="Genomic_DNA"/>
</dbReference>
<evidence type="ECO:0000256" key="4">
    <source>
        <dbReference type="ARBA" id="ARBA00023157"/>
    </source>
</evidence>
<dbReference type="SMART" id="SM00747">
    <property type="entry name" value="CFEM"/>
    <property type="match status" value="1"/>
</dbReference>
<evidence type="ECO:0000259" key="8">
    <source>
        <dbReference type="PROSITE" id="PS52012"/>
    </source>
</evidence>
<accession>A3LSQ7</accession>
<sequence length="157" mass="16585">MNKVVYILSFIYYLNVCVANNWATYPKVPKTASINGFADPIYALLPECAKECVKFSTGNTPCPYWDTGCFCVMPQWSGLVGQCVAEKCAGSDVVVATSLATSLCYRVGANTWMMPASISTELSVAAGDAKEIATTDSADSPSTDSPSSDSSEIASSS</sequence>
<feature type="disulfide bond" evidence="5">
    <location>
        <begin position="71"/>
        <end position="104"/>
    </location>
</feature>
<dbReference type="AlphaFoldDB" id="A3LSQ7"/>
<feature type="region of interest" description="Disordered" evidence="6">
    <location>
        <begin position="130"/>
        <end position="157"/>
    </location>
</feature>
<evidence type="ECO:0000256" key="6">
    <source>
        <dbReference type="SAM" id="MobiDB-lite"/>
    </source>
</evidence>
<dbReference type="GeneID" id="4839001"/>
<dbReference type="eggNOG" id="ENOG502SFDE">
    <property type="taxonomic scope" value="Eukaryota"/>
</dbReference>
<evidence type="ECO:0000256" key="5">
    <source>
        <dbReference type="PROSITE-ProRule" id="PRU01356"/>
    </source>
</evidence>
<feature type="disulfide bond" evidence="5">
    <location>
        <begin position="52"/>
        <end position="83"/>
    </location>
</feature>
<gene>
    <name evidence="9" type="ORF">PICST_44609</name>
</gene>
<feature type="non-terminal residue" evidence="9">
    <location>
        <position position="157"/>
    </location>
</feature>
<dbReference type="GO" id="GO:0005576">
    <property type="term" value="C:extracellular region"/>
    <property type="evidence" value="ECO:0007669"/>
    <property type="project" value="UniProtKB-SubCell"/>
</dbReference>
<dbReference type="Proteomes" id="UP000002258">
    <property type="component" value="Chromosome 4"/>
</dbReference>
<feature type="binding site" description="axial binding residue" evidence="5">
    <location>
        <position position="66"/>
    </location>
    <ligand>
        <name>heme</name>
        <dbReference type="ChEBI" id="CHEBI:30413"/>
    </ligand>
    <ligandPart>
        <name>Fe</name>
        <dbReference type="ChEBI" id="CHEBI:18248"/>
    </ligandPart>
</feature>
<keyword evidence="3 7" id="KW-0732">Signal</keyword>
<comment type="subcellular location">
    <subcellularLocation>
        <location evidence="1">Secreted</location>
    </subcellularLocation>
</comment>
<proteinExistence type="predicted"/>